<accession>A0A1M6SKS0</accession>
<gene>
    <name evidence="1" type="ORF">SAMN04488028_10555</name>
</gene>
<organism evidence="1 2">
    <name type="scientific">Reichenbachiella agariperforans</name>
    <dbReference type="NCBI Taxonomy" id="156994"/>
    <lineage>
        <taxon>Bacteria</taxon>
        <taxon>Pseudomonadati</taxon>
        <taxon>Bacteroidota</taxon>
        <taxon>Cytophagia</taxon>
        <taxon>Cytophagales</taxon>
        <taxon>Reichenbachiellaceae</taxon>
        <taxon>Reichenbachiella</taxon>
    </lineage>
</organism>
<dbReference type="AlphaFoldDB" id="A0A1M6SKS0"/>
<dbReference type="STRING" id="156994.SAMN04488028_10555"/>
<name>A0A1M6SKS0_REIAG</name>
<proteinExistence type="predicted"/>
<reference evidence="2" key="1">
    <citation type="submission" date="2016-11" db="EMBL/GenBank/DDBJ databases">
        <authorList>
            <person name="Varghese N."/>
            <person name="Submissions S."/>
        </authorList>
    </citation>
    <scope>NUCLEOTIDE SEQUENCE [LARGE SCALE GENOMIC DNA]</scope>
    <source>
        <strain evidence="2">DSM 26134</strain>
    </source>
</reference>
<evidence type="ECO:0000313" key="1">
    <source>
        <dbReference type="EMBL" id="SHK45293.1"/>
    </source>
</evidence>
<keyword evidence="2" id="KW-1185">Reference proteome</keyword>
<dbReference type="Proteomes" id="UP000184474">
    <property type="component" value="Unassembled WGS sequence"/>
</dbReference>
<sequence length="67" mass="7917">MVQNVEVEMLEFLRKELKNSMIQVSYKFSENQEDRKPYTSTEIFAVMAKKNPSLLKLRDDLGLDTEF</sequence>
<dbReference type="EMBL" id="FRAA01000005">
    <property type="protein sequence ID" value="SHK45293.1"/>
    <property type="molecule type" value="Genomic_DNA"/>
</dbReference>
<protein>
    <submittedName>
        <fullName evidence="1">DNA polymerase-3 subunit gamma/tau</fullName>
    </submittedName>
</protein>
<evidence type="ECO:0000313" key="2">
    <source>
        <dbReference type="Proteomes" id="UP000184474"/>
    </source>
</evidence>